<proteinExistence type="predicted"/>
<organism evidence="2 3">
    <name type="scientific">Guyanagaster necrorhizus</name>
    <dbReference type="NCBI Taxonomy" id="856835"/>
    <lineage>
        <taxon>Eukaryota</taxon>
        <taxon>Fungi</taxon>
        <taxon>Dikarya</taxon>
        <taxon>Basidiomycota</taxon>
        <taxon>Agaricomycotina</taxon>
        <taxon>Agaricomycetes</taxon>
        <taxon>Agaricomycetidae</taxon>
        <taxon>Agaricales</taxon>
        <taxon>Marasmiineae</taxon>
        <taxon>Physalacriaceae</taxon>
        <taxon>Guyanagaster</taxon>
    </lineage>
</organism>
<dbReference type="GeneID" id="66101914"/>
<feature type="region of interest" description="Disordered" evidence="1">
    <location>
        <begin position="175"/>
        <end position="195"/>
    </location>
</feature>
<dbReference type="OrthoDB" id="10671712at2759"/>
<dbReference type="EMBL" id="MU250573">
    <property type="protein sequence ID" value="KAG7440328.1"/>
    <property type="molecule type" value="Genomic_DNA"/>
</dbReference>
<keyword evidence="3" id="KW-1185">Reference proteome</keyword>
<evidence type="ECO:0000313" key="2">
    <source>
        <dbReference type="EMBL" id="KAG7440328.1"/>
    </source>
</evidence>
<sequence length="300" mass="33266">MLQESLLWHISQRNNALPLRDHQPTTGRLLKRSPLAGSAIHSVDLPHVTGSLYPVLRYARPGVVIHAYRDNGEWCRGSRSPLSGNLGELRDHWLWPGVGVDLDHRPVRGPILRPPERLFQAACPHIFAVIDHHGRSGPPYLPLEFYKIGIGQSSPVSRRRATSQRLSAFPRLHSRSRQNNNNTLTKRGRPRKISTNHGCIGVARLQRITLLEIPKSTRIDTKKKTGVYLFLGSGRHVLMIGKRQGFGNSGVPSASLLTQEALRNQGDTQSSSSGTCRTAGVASGFFPDRGVIFLEEEKAI</sequence>
<dbReference type="Proteomes" id="UP000812287">
    <property type="component" value="Unassembled WGS sequence"/>
</dbReference>
<comment type="caution">
    <text evidence="2">The sequence shown here is derived from an EMBL/GenBank/DDBJ whole genome shotgun (WGS) entry which is preliminary data.</text>
</comment>
<dbReference type="RefSeq" id="XP_043033828.1">
    <property type="nucleotide sequence ID" value="XM_043179620.1"/>
</dbReference>
<evidence type="ECO:0000313" key="3">
    <source>
        <dbReference type="Proteomes" id="UP000812287"/>
    </source>
</evidence>
<evidence type="ECO:0000256" key="1">
    <source>
        <dbReference type="SAM" id="MobiDB-lite"/>
    </source>
</evidence>
<reference evidence="2" key="1">
    <citation type="submission" date="2020-11" db="EMBL/GenBank/DDBJ databases">
        <title>Adaptations for nitrogen fixation in a non-lichenized fungal sporocarp promotes dispersal by wood-feeding termites.</title>
        <authorList>
            <consortium name="DOE Joint Genome Institute"/>
            <person name="Koch R.A."/>
            <person name="Yoon G."/>
            <person name="Arayal U."/>
            <person name="Lail K."/>
            <person name="Amirebrahimi M."/>
            <person name="Labutti K."/>
            <person name="Lipzen A."/>
            <person name="Riley R."/>
            <person name="Barry K."/>
            <person name="Henrissat B."/>
            <person name="Grigoriev I.V."/>
            <person name="Herr J.R."/>
            <person name="Aime M.C."/>
        </authorList>
    </citation>
    <scope>NUCLEOTIDE SEQUENCE</scope>
    <source>
        <strain evidence="2">MCA 3950</strain>
    </source>
</reference>
<gene>
    <name evidence="2" type="ORF">BT62DRAFT_1080944</name>
</gene>
<name>A0A9P8ALL3_9AGAR</name>
<dbReference type="AlphaFoldDB" id="A0A9P8ALL3"/>
<protein>
    <submittedName>
        <fullName evidence="2">Uncharacterized protein</fullName>
    </submittedName>
</protein>
<accession>A0A9P8ALL3</accession>